<dbReference type="EMBL" id="JAGGLG010000003">
    <property type="protein sequence ID" value="MBP2017177.1"/>
    <property type="molecule type" value="Genomic_DNA"/>
</dbReference>
<organism evidence="4 5">
    <name type="scientific">Symbiobacterium terraclitae</name>
    <dbReference type="NCBI Taxonomy" id="557451"/>
    <lineage>
        <taxon>Bacteria</taxon>
        <taxon>Bacillati</taxon>
        <taxon>Bacillota</taxon>
        <taxon>Clostridia</taxon>
        <taxon>Eubacteriales</taxon>
        <taxon>Symbiobacteriaceae</taxon>
        <taxon>Symbiobacterium</taxon>
    </lineage>
</organism>
<dbReference type="PROSITE" id="PS51819">
    <property type="entry name" value="VOC"/>
    <property type="match status" value="1"/>
</dbReference>
<evidence type="ECO:0000259" key="3">
    <source>
        <dbReference type="PROSITE" id="PS51819"/>
    </source>
</evidence>
<keyword evidence="4" id="KW-0413">Isomerase</keyword>
<dbReference type="PANTHER" id="PTHR43048">
    <property type="entry name" value="METHYLMALONYL-COA EPIMERASE"/>
    <property type="match status" value="1"/>
</dbReference>
<dbReference type="GO" id="GO:0004493">
    <property type="term" value="F:methylmalonyl-CoA epimerase activity"/>
    <property type="evidence" value="ECO:0007669"/>
    <property type="project" value="UniProtKB-EC"/>
</dbReference>
<dbReference type="CDD" id="cd07249">
    <property type="entry name" value="MMCE"/>
    <property type="match status" value="1"/>
</dbReference>
<comment type="caution">
    <text evidence="4">The sequence shown here is derived from an EMBL/GenBank/DDBJ whole genome shotgun (WGS) entry which is preliminary data.</text>
</comment>
<proteinExistence type="inferred from homology"/>
<dbReference type="Proteomes" id="UP001519289">
    <property type="component" value="Unassembled WGS sequence"/>
</dbReference>
<dbReference type="InterPro" id="IPR051785">
    <property type="entry name" value="MMCE/EMCE_epimerase"/>
</dbReference>
<protein>
    <submittedName>
        <fullName evidence="4">Methylmalonyl-CoA/ethylmalonyl-CoA epimerase</fullName>
        <ecNumber evidence="4">5.1.99.1</ecNumber>
    </submittedName>
</protein>
<dbReference type="NCBIfam" id="TIGR03081">
    <property type="entry name" value="metmalonyl_epim"/>
    <property type="match status" value="1"/>
</dbReference>
<sequence length="136" mass="14755">MMGIDHIGIAVRDLDGQVSLYRDRLGLAFEGIEEVPAQKVRVAFFAAGSSRIELLASTSPDGPIARHIDKRGEGLHHVAYRVPDIRAAMAEAAAKGFQLIDQEPRPGAHGTLVCFLHPRSTGGVLTELVQHTRSEH</sequence>
<dbReference type="RefSeq" id="WP_342589402.1">
    <property type="nucleotide sequence ID" value="NZ_JAGGLG010000003.1"/>
</dbReference>
<accession>A0ABS4JNQ3</accession>
<evidence type="ECO:0000313" key="4">
    <source>
        <dbReference type="EMBL" id="MBP2017177.1"/>
    </source>
</evidence>
<name>A0ABS4JNQ3_9FIRM</name>
<dbReference type="InterPro" id="IPR037523">
    <property type="entry name" value="VOC_core"/>
</dbReference>
<comment type="similarity">
    <text evidence="1">Belongs to the methylmalonyl-CoA epimerase family.</text>
</comment>
<dbReference type="EC" id="5.1.99.1" evidence="4"/>
<reference evidence="4 5" key="1">
    <citation type="submission" date="2021-03" db="EMBL/GenBank/DDBJ databases">
        <title>Genomic Encyclopedia of Type Strains, Phase IV (KMG-IV): sequencing the most valuable type-strain genomes for metagenomic binning, comparative biology and taxonomic classification.</title>
        <authorList>
            <person name="Goeker M."/>
        </authorList>
    </citation>
    <scope>NUCLEOTIDE SEQUENCE [LARGE SCALE GENOMIC DNA]</scope>
    <source>
        <strain evidence="4 5">DSM 27138</strain>
    </source>
</reference>
<evidence type="ECO:0000256" key="2">
    <source>
        <dbReference type="ARBA" id="ARBA00022723"/>
    </source>
</evidence>
<keyword evidence="5" id="KW-1185">Reference proteome</keyword>
<dbReference type="PANTHER" id="PTHR43048:SF3">
    <property type="entry name" value="METHYLMALONYL-COA EPIMERASE, MITOCHONDRIAL"/>
    <property type="match status" value="1"/>
</dbReference>
<keyword evidence="2" id="KW-0479">Metal-binding</keyword>
<gene>
    <name evidence="4" type="ORF">J2Z79_000551</name>
</gene>
<dbReference type="InterPro" id="IPR017515">
    <property type="entry name" value="MeMalonyl-CoA_epimerase"/>
</dbReference>
<dbReference type="Pfam" id="PF13669">
    <property type="entry name" value="Glyoxalase_4"/>
    <property type="match status" value="1"/>
</dbReference>
<evidence type="ECO:0000256" key="1">
    <source>
        <dbReference type="ARBA" id="ARBA00009308"/>
    </source>
</evidence>
<feature type="domain" description="VOC" evidence="3">
    <location>
        <begin position="3"/>
        <end position="131"/>
    </location>
</feature>
<evidence type="ECO:0000313" key="5">
    <source>
        <dbReference type="Proteomes" id="UP001519289"/>
    </source>
</evidence>
<dbReference type="SUPFAM" id="SSF54593">
    <property type="entry name" value="Glyoxalase/Bleomycin resistance protein/Dihydroxybiphenyl dioxygenase"/>
    <property type="match status" value="1"/>
</dbReference>
<dbReference type="InterPro" id="IPR029068">
    <property type="entry name" value="Glyas_Bleomycin-R_OHBP_Dase"/>
</dbReference>
<dbReference type="Gene3D" id="3.10.180.10">
    <property type="entry name" value="2,3-Dihydroxybiphenyl 1,2-Dioxygenase, domain 1"/>
    <property type="match status" value="1"/>
</dbReference>